<reference evidence="2 3" key="1">
    <citation type="journal article" date="2015" name="Genome Announc.">
        <title>Expanding the biotechnology potential of lactobacilli through comparative genomics of 213 strains and associated genera.</title>
        <authorList>
            <person name="Sun Z."/>
            <person name="Harris H.M."/>
            <person name="McCann A."/>
            <person name="Guo C."/>
            <person name="Argimon S."/>
            <person name="Zhang W."/>
            <person name="Yang X."/>
            <person name="Jeffery I.B."/>
            <person name="Cooney J.C."/>
            <person name="Kagawa T.F."/>
            <person name="Liu W."/>
            <person name="Song Y."/>
            <person name="Salvetti E."/>
            <person name="Wrobel A."/>
            <person name="Rasinkangas P."/>
            <person name="Parkhill J."/>
            <person name="Rea M.C."/>
            <person name="O'Sullivan O."/>
            <person name="Ritari J."/>
            <person name="Douillard F.P."/>
            <person name="Paul Ross R."/>
            <person name="Yang R."/>
            <person name="Briner A.E."/>
            <person name="Felis G.E."/>
            <person name="de Vos W.M."/>
            <person name="Barrangou R."/>
            <person name="Klaenhammer T.R."/>
            <person name="Caufield P.W."/>
            <person name="Cui Y."/>
            <person name="Zhang H."/>
            <person name="O'Toole P.W."/>
        </authorList>
    </citation>
    <scope>NUCLEOTIDE SEQUENCE [LARGE SCALE GENOMIC DNA]</scope>
    <source>
        <strain evidence="2 3">DSM 23927</strain>
    </source>
</reference>
<feature type="domain" description="GyrI-like small molecule binding" evidence="1">
    <location>
        <begin position="18"/>
        <end position="206"/>
    </location>
</feature>
<dbReference type="PIRSF" id="PIRSF031644">
    <property type="entry name" value="UCP031644"/>
    <property type="match status" value="1"/>
</dbReference>
<dbReference type="STRING" id="1423727.FC34_GL000346"/>
<dbReference type="Gene3D" id="3.20.80.10">
    <property type="entry name" value="Regulatory factor, effector binding domain"/>
    <property type="match status" value="1"/>
</dbReference>
<dbReference type="InterPro" id="IPR011256">
    <property type="entry name" value="Reg_factor_effector_dom_sf"/>
</dbReference>
<dbReference type="Pfam" id="PF06445">
    <property type="entry name" value="GyrI-like"/>
    <property type="match status" value="1"/>
</dbReference>
<dbReference type="RefSeq" id="WP_057893661.1">
    <property type="nucleotide sequence ID" value="NZ_AYZQ01000001.1"/>
</dbReference>
<organism evidence="2 3">
    <name type="scientific">Lacticaseibacillus brantae DSM 23927</name>
    <dbReference type="NCBI Taxonomy" id="1423727"/>
    <lineage>
        <taxon>Bacteria</taxon>
        <taxon>Bacillati</taxon>
        <taxon>Bacillota</taxon>
        <taxon>Bacilli</taxon>
        <taxon>Lactobacillales</taxon>
        <taxon>Lactobacillaceae</taxon>
        <taxon>Lacticaseibacillus</taxon>
    </lineage>
</organism>
<protein>
    <recommendedName>
        <fullName evidence="1">GyrI-like small molecule binding domain-containing protein</fullName>
    </recommendedName>
</protein>
<dbReference type="InterPro" id="IPR008319">
    <property type="entry name" value="GyrI-like_CCH_Lin2189-like"/>
</dbReference>
<dbReference type="PATRIC" id="fig|1423727.3.peg.349"/>
<dbReference type="OrthoDB" id="4772335at2"/>
<evidence type="ECO:0000259" key="1">
    <source>
        <dbReference type="Pfam" id="PF06445"/>
    </source>
</evidence>
<dbReference type="SUPFAM" id="SSF55136">
    <property type="entry name" value="Probable bacterial effector-binding domain"/>
    <property type="match status" value="1"/>
</dbReference>
<dbReference type="Proteomes" id="UP000051672">
    <property type="component" value="Unassembled WGS sequence"/>
</dbReference>
<name>A0A0R2AZB5_9LACO</name>
<evidence type="ECO:0000313" key="2">
    <source>
        <dbReference type="EMBL" id="KRM72637.1"/>
    </source>
</evidence>
<dbReference type="AlphaFoldDB" id="A0A0R2AZB5"/>
<gene>
    <name evidence="2" type="ORF">FC34_GL000346</name>
</gene>
<dbReference type="InterPro" id="IPR029442">
    <property type="entry name" value="GyrI-like"/>
</dbReference>
<dbReference type="EMBL" id="AYZQ01000001">
    <property type="protein sequence ID" value="KRM72637.1"/>
    <property type="molecule type" value="Genomic_DNA"/>
</dbReference>
<accession>A0A0R2AZB5</accession>
<evidence type="ECO:0000313" key="3">
    <source>
        <dbReference type="Proteomes" id="UP000051672"/>
    </source>
</evidence>
<keyword evidence="3" id="KW-1185">Reference proteome</keyword>
<sequence length="209" mass="23831">MTIDVKKLEKQFYQPKTTPELIEIPAMNFMAIRGMGDPNANNGAYQTAVQKLYAVAYTLRMSQKAGVDLPGFEPYVVPPLEGLWWQTGKHGVDLTSKATFQWWSMIRLPKFVNLAMLDWAKQNAAEKKALDTSAIQWLTYDEGLVVQAMHLGPYATEPDTVTTMAAFIADHELQVDFTERYHHEIYLSDPRKTAAEKMKTILRHPVKRL</sequence>
<proteinExistence type="predicted"/>
<comment type="caution">
    <text evidence="2">The sequence shown here is derived from an EMBL/GenBank/DDBJ whole genome shotgun (WGS) entry which is preliminary data.</text>
</comment>